<evidence type="ECO:0000256" key="1">
    <source>
        <dbReference type="SAM" id="MobiDB-lite"/>
    </source>
</evidence>
<gene>
    <name evidence="2" type="ORF">A4U43_C03F26580</name>
</gene>
<reference evidence="3" key="1">
    <citation type="journal article" date="2017" name="Nat. Commun.">
        <title>The asparagus genome sheds light on the origin and evolution of a young Y chromosome.</title>
        <authorList>
            <person name="Harkess A."/>
            <person name="Zhou J."/>
            <person name="Xu C."/>
            <person name="Bowers J.E."/>
            <person name="Van der Hulst R."/>
            <person name="Ayyampalayam S."/>
            <person name="Mercati F."/>
            <person name="Riccardi P."/>
            <person name="McKain M.R."/>
            <person name="Kakrana A."/>
            <person name="Tang H."/>
            <person name="Ray J."/>
            <person name="Groenendijk J."/>
            <person name="Arikit S."/>
            <person name="Mathioni S.M."/>
            <person name="Nakano M."/>
            <person name="Shan H."/>
            <person name="Telgmann-Rauber A."/>
            <person name="Kanno A."/>
            <person name="Yue Z."/>
            <person name="Chen H."/>
            <person name="Li W."/>
            <person name="Chen Y."/>
            <person name="Xu X."/>
            <person name="Zhang Y."/>
            <person name="Luo S."/>
            <person name="Chen H."/>
            <person name="Gao J."/>
            <person name="Mao Z."/>
            <person name="Pires J.C."/>
            <person name="Luo M."/>
            <person name="Kudrna D."/>
            <person name="Wing R.A."/>
            <person name="Meyers B.C."/>
            <person name="Yi K."/>
            <person name="Kong H."/>
            <person name="Lavrijsen P."/>
            <person name="Sunseri F."/>
            <person name="Falavigna A."/>
            <person name="Ye Y."/>
            <person name="Leebens-Mack J.H."/>
            <person name="Chen G."/>
        </authorList>
    </citation>
    <scope>NUCLEOTIDE SEQUENCE [LARGE SCALE GENOMIC DNA]</scope>
    <source>
        <strain evidence="3">cv. DH0086</strain>
    </source>
</reference>
<organism evidence="2 3">
    <name type="scientific">Asparagus officinalis</name>
    <name type="common">Garden asparagus</name>
    <dbReference type="NCBI Taxonomy" id="4686"/>
    <lineage>
        <taxon>Eukaryota</taxon>
        <taxon>Viridiplantae</taxon>
        <taxon>Streptophyta</taxon>
        <taxon>Embryophyta</taxon>
        <taxon>Tracheophyta</taxon>
        <taxon>Spermatophyta</taxon>
        <taxon>Magnoliopsida</taxon>
        <taxon>Liliopsida</taxon>
        <taxon>Asparagales</taxon>
        <taxon>Asparagaceae</taxon>
        <taxon>Asparagoideae</taxon>
        <taxon>Asparagus</taxon>
    </lineage>
</organism>
<dbReference type="AlphaFoldDB" id="A0A5P1FI74"/>
<evidence type="ECO:0000313" key="2">
    <source>
        <dbReference type="EMBL" id="ONK76341.1"/>
    </source>
</evidence>
<dbReference type="Gramene" id="ONK76341">
    <property type="protein sequence ID" value="ONK76341"/>
    <property type="gene ID" value="A4U43_C03F26580"/>
</dbReference>
<proteinExistence type="predicted"/>
<feature type="region of interest" description="Disordered" evidence="1">
    <location>
        <begin position="59"/>
        <end position="107"/>
    </location>
</feature>
<keyword evidence="3" id="KW-1185">Reference proteome</keyword>
<feature type="compositionally biased region" description="Basic and acidic residues" evidence="1">
    <location>
        <begin position="60"/>
        <end position="69"/>
    </location>
</feature>
<protein>
    <submittedName>
        <fullName evidence="2">Uncharacterized protein</fullName>
    </submittedName>
</protein>
<name>A0A5P1FI74_ASPOF</name>
<feature type="compositionally biased region" description="Basic and acidic residues" evidence="1">
    <location>
        <begin position="77"/>
        <end position="107"/>
    </location>
</feature>
<accession>A0A5P1FI74</accession>
<dbReference type="EMBL" id="CM007383">
    <property type="protein sequence ID" value="ONK76341.1"/>
    <property type="molecule type" value="Genomic_DNA"/>
</dbReference>
<dbReference type="Proteomes" id="UP000243459">
    <property type="component" value="Chromosome 3"/>
</dbReference>
<evidence type="ECO:0000313" key="3">
    <source>
        <dbReference type="Proteomes" id="UP000243459"/>
    </source>
</evidence>
<sequence length="107" mass="12141">MRQYLIGTSGGVPNGSLHLSLRSYLVRGALVEQEIYSQMEHIWTLYLKLLGKVASMRAGRGVDSERATETPDPSAFKVDRLRQELEESKRKAKRQDEDLLEKDHALA</sequence>